<dbReference type="STRING" id="866895.HBHAL_5019"/>
<dbReference type="InterPro" id="IPR018392">
    <property type="entry name" value="LysM"/>
</dbReference>
<dbReference type="PATRIC" id="fig|866895.3.peg.4059"/>
<dbReference type="SUPFAM" id="SSF54106">
    <property type="entry name" value="LysM domain"/>
    <property type="match status" value="3"/>
</dbReference>
<sequence>MKKTKYLAPLLAAGMTFGVGAGSASAENSTVTFERGDTLWSIAQEYRDVTVEDLYKWNPGIDADVIQPGSKIIVKTDETIREEEPTEEFHTVTPGSTMYSIANLHKGVTLTELFEWNPGIDPWKLQIGSEVRVSPPDDQGSQEIYHTVEPGETLYSIANLHKGVTLEDLYELNTGINPHNLPIGSEVQVYEGGDKSGPVADGVTKQEAETMVRKYKDLENEPNMKVEYDRMVDRKYLVHVYEVVDNHTATYGWYLVDPKTGDIRNYMK</sequence>
<feature type="chain" id="PRO_5038878434" evidence="1">
    <location>
        <begin position="22"/>
        <end position="268"/>
    </location>
</feature>
<dbReference type="RefSeq" id="WP_014645236.1">
    <property type="nucleotide sequence ID" value="NC_017668.1"/>
</dbReference>
<evidence type="ECO:0000313" key="4">
    <source>
        <dbReference type="Proteomes" id="UP000007397"/>
    </source>
</evidence>
<feature type="signal peptide" evidence="1">
    <location>
        <begin position="1"/>
        <end position="21"/>
    </location>
</feature>
<keyword evidence="4" id="KW-1185">Reference proteome</keyword>
<protein>
    <submittedName>
        <fullName evidence="3">Peptidoglycan-binding LysM</fullName>
    </submittedName>
</protein>
<name>I0JT82_HALH3</name>
<dbReference type="eggNOG" id="COG1388">
    <property type="taxonomic scope" value="Bacteria"/>
</dbReference>
<dbReference type="PANTHER" id="PTHR33734">
    <property type="entry name" value="LYSM DOMAIN-CONTAINING GPI-ANCHORED PROTEIN 2"/>
    <property type="match status" value="1"/>
</dbReference>
<dbReference type="GO" id="GO:0008932">
    <property type="term" value="F:lytic endotransglycosylase activity"/>
    <property type="evidence" value="ECO:0007669"/>
    <property type="project" value="TreeGrafter"/>
</dbReference>
<dbReference type="PANTHER" id="PTHR33734:SF22">
    <property type="entry name" value="MEMBRANE-BOUND LYTIC MUREIN TRANSGLYCOSYLASE D"/>
    <property type="match status" value="1"/>
</dbReference>
<evidence type="ECO:0000256" key="1">
    <source>
        <dbReference type="SAM" id="SignalP"/>
    </source>
</evidence>
<dbReference type="CDD" id="cd00118">
    <property type="entry name" value="LysM"/>
    <property type="match status" value="3"/>
</dbReference>
<dbReference type="Proteomes" id="UP000007397">
    <property type="component" value="Chromosome"/>
</dbReference>
<dbReference type="Pfam" id="PF01476">
    <property type="entry name" value="LysM"/>
    <property type="match status" value="3"/>
</dbReference>
<dbReference type="KEGG" id="hhd:HBHAL_5019"/>
<keyword evidence="1" id="KW-0732">Signal</keyword>
<gene>
    <name evidence="3" type="ordered locus">HBHAL_5019</name>
</gene>
<reference evidence="3 4" key="1">
    <citation type="journal article" date="2013" name="Environ. Microbiol.">
        <title>Chloride and organic osmolytes: a hybrid strategy to cope with elevated salinities by the moderately halophilic, chloride-dependent bacterium Halobacillus halophilus.</title>
        <authorList>
            <person name="Saum S.H."/>
            <person name="Pfeiffer F."/>
            <person name="Palm P."/>
            <person name="Rampp M."/>
            <person name="Schuster S.C."/>
            <person name="Muller V."/>
            <person name="Oesterhelt D."/>
        </authorList>
    </citation>
    <scope>NUCLEOTIDE SEQUENCE [LARGE SCALE GENOMIC DNA]</scope>
    <source>
        <strain evidence="4">ATCC 35676 / DSM 2266 / JCM 20832 / KCTC 3685 / LMG 17431 / NBRC 102448 / NCIMB 2269</strain>
    </source>
</reference>
<dbReference type="EMBL" id="HE717023">
    <property type="protein sequence ID" value="CCG47354.1"/>
    <property type="molecule type" value="Genomic_DNA"/>
</dbReference>
<evidence type="ECO:0000313" key="3">
    <source>
        <dbReference type="EMBL" id="CCG47354.1"/>
    </source>
</evidence>
<dbReference type="SMART" id="SM00257">
    <property type="entry name" value="LysM"/>
    <property type="match status" value="3"/>
</dbReference>
<feature type="domain" description="LysM" evidence="2">
    <location>
        <begin position="88"/>
        <end position="133"/>
    </location>
</feature>
<feature type="domain" description="LysM" evidence="2">
    <location>
        <begin position="144"/>
        <end position="189"/>
    </location>
</feature>
<feature type="domain" description="LysM" evidence="2">
    <location>
        <begin position="29"/>
        <end position="74"/>
    </location>
</feature>
<dbReference type="Gene3D" id="3.10.350.10">
    <property type="entry name" value="LysM domain"/>
    <property type="match status" value="3"/>
</dbReference>
<dbReference type="PROSITE" id="PS51782">
    <property type="entry name" value="LYSM"/>
    <property type="match status" value="3"/>
</dbReference>
<dbReference type="HOGENOM" id="CLU_1037328_0_0_9"/>
<proteinExistence type="predicted"/>
<evidence type="ECO:0000259" key="2">
    <source>
        <dbReference type="PROSITE" id="PS51782"/>
    </source>
</evidence>
<accession>I0JT82</accession>
<dbReference type="AlphaFoldDB" id="I0JT82"/>
<dbReference type="InterPro" id="IPR036779">
    <property type="entry name" value="LysM_dom_sf"/>
</dbReference>
<organism evidence="3 4">
    <name type="scientific">Halobacillus halophilus (strain ATCC 35676 / DSM 2266 / JCM 20832 / KCTC 3685 / LMG 17431 / NBRC 102448 / NCIMB 2269)</name>
    <name type="common">Sporosarcina halophila</name>
    <dbReference type="NCBI Taxonomy" id="866895"/>
    <lineage>
        <taxon>Bacteria</taxon>
        <taxon>Bacillati</taxon>
        <taxon>Bacillota</taxon>
        <taxon>Bacilli</taxon>
        <taxon>Bacillales</taxon>
        <taxon>Bacillaceae</taxon>
        <taxon>Halobacillus</taxon>
    </lineage>
</organism>